<dbReference type="RefSeq" id="WP_018976143.1">
    <property type="nucleotide sequence ID" value="NZ_BMLN01000006.1"/>
</dbReference>
<dbReference type="Proteomes" id="UP000606653">
    <property type="component" value="Unassembled WGS sequence"/>
</dbReference>
<keyword evidence="2" id="KW-1185">Reference proteome</keyword>
<comment type="caution">
    <text evidence="1">The sequence shown here is derived from an EMBL/GenBank/DDBJ whole genome shotgun (WGS) entry which is preliminary data.</text>
</comment>
<organism evidence="1 2">
    <name type="scientific">Saccharibacillus kuerlensis</name>
    <dbReference type="NCBI Taxonomy" id="459527"/>
    <lineage>
        <taxon>Bacteria</taxon>
        <taxon>Bacillati</taxon>
        <taxon>Bacillota</taxon>
        <taxon>Bacilli</taxon>
        <taxon>Bacillales</taxon>
        <taxon>Paenibacillaceae</taxon>
        <taxon>Saccharibacillus</taxon>
    </lineage>
</organism>
<name>A0ABQ2L646_9BACL</name>
<accession>A0ABQ2L646</accession>
<reference evidence="2" key="1">
    <citation type="journal article" date="2019" name="Int. J. Syst. Evol. Microbiol.">
        <title>The Global Catalogue of Microorganisms (GCM) 10K type strain sequencing project: providing services to taxonomists for standard genome sequencing and annotation.</title>
        <authorList>
            <consortium name="The Broad Institute Genomics Platform"/>
            <consortium name="The Broad Institute Genome Sequencing Center for Infectious Disease"/>
            <person name="Wu L."/>
            <person name="Ma J."/>
        </authorList>
    </citation>
    <scope>NUCLEOTIDE SEQUENCE [LARGE SCALE GENOMIC DNA]</scope>
    <source>
        <strain evidence="2">CGMCC 1.6964</strain>
    </source>
</reference>
<dbReference type="EMBL" id="BMLN01000006">
    <property type="protein sequence ID" value="GGO01228.1"/>
    <property type="molecule type" value="Genomic_DNA"/>
</dbReference>
<proteinExistence type="predicted"/>
<evidence type="ECO:0000313" key="1">
    <source>
        <dbReference type="EMBL" id="GGO01228.1"/>
    </source>
</evidence>
<evidence type="ECO:0000313" key="2">
    <source>
        <dbReference type="Proteomes" id="UP000606653"/>
    </source>
</evidence>
<sequence>MKDYIVSYSRNERYAEIEYESSPEFDYYFRGKILGDTFPPRLRWLLQEHGELVREVVLTLLDDVEEEISKYDLRLEISGERIFDLELKGGELTFFTRYGVSGGYLEQYPWGEAGGSA</sequence>
<protein>
    <submittedName>
        <fullName evidence="1">Uncharacterized protein</fullName>
    </submittedName>
</protein>
<gene>
    <name evidence="1" type="ORF">GCM10010969_23300</name>
</gene>